<proteinExistence type="predicted"/>
<dbReference type="KEGG" id="crq:GCK72_021318"/>
<dbReference type="AlphaFoldDB" id="A0A6A5GIY1"/>
<organism evidence="1 2">
    <name type="scientific">Caenorhabditis remanei</name>
    <name type="common">Caenorhabditis vulgaris</name>
    <dbReference type="NCBI Taxonomy" id="31234"/>
    <lineage>
        <taxon>Eukaryota</taxon>
        <taxon>Metazoa</taxon>
        <taxon>Ecdysozoa</taxon>
        <taxon>Nematoda</taxon>
        <taxon>Chromadorea</taxon>
        <taxon>Rhabditida</taxon>
        <taxon>Rhabditina</taxon>
        <taxon>Rhabditomorpha</taxon>
        <taxon>Rhabditoidea</taxon>
        <taxon>Rhabditidae</taxon>
        <taxon>Peloderinae</taxon>
        <taxon>Caenorhabditis</taxon>
    </lineage>
</organism>
<comment type="caution">
    <text evidence="1">The sequence shown here is derived from an EMBL/GenBank/DDBJ whole genome shotgun (WGS) entry which is preliminary data.</text>
</comment>
<dbReference type="GeneID" id="9807424"/>
<evidence type="ECO:0000313" key="1">
    <source>
        <dbReference type="EMBL" id="KAF1754754.1"/>
    </source>
</evidence>
<dbReference type="EMBL" id="WUAV01000005">
    <property type="protein sequence ID" value="KAF1754754.1"/>
    <property type="molecule type" value="Genomic_DNA"/>
</dbReference>
<gene>
    <name evidence="1" type="ORF">GCK72_021318</name>
</gene>
<reference evidence="1 2" key="1">
    <citation type="submission" date="2019-12" db="EMBL/GenBank/DDBJ databases">
        <title>Chromosome-level assembly of the Caenorhabditis remanei genome.</title>
        <authorList>
            <person name="Teterina A.A."/>
            <person name="Willis J.H."/>
            <person name="Phillips P.C."/>
        </authorList>
    </citation>
    <scope>NUCLEOTIDE SEQUENCE [LARGE SCALE GENOMIC DNA]</scope>
    <source>
        <strain evidence="1 2">PX506</strain>
        <tissue evidence="1">Whole organism</tissue>
    </source>
</reference>
<evidence type="ECO:0000313" key="2">
    <source>
        <dbReference type="Proteomes" id="UP000483820"/>
    </source>
</evidence>
<protein>
    <submittedName>
        <fullName evidence="1">Uncharacterized protein</fullName>
    </submittedName>
</protein>
<dbReference type="CTD" id="9807424"/>
<sequence length="213" mass="24325">MKLDPEEEEEFSIRLKDASIKEEQELEIEEVEIRTEVWYNQNEAEIGLGPKATPCKTKFFENLNSFSAKFFSGLFKLDTFELYEAYPKLAAVNLNSDDLYKADTMNLLSTELIEVSWSAIREVDDPKKKELEEAEMSVAELEEKNKMLSRHNGFLIVFEFKNGEEFEVKNLLILGTDHWTEIVTGQLMPSGIGLIETKDGFATMGSITSKDNS</sequence>
<name>A0A6A5GIY1_CAERE</name>
<dbReference type="RefSeq" id="XP_053583097.1">
    <property type="nucleotide sequence ID" value="XM_053734184.1"/>
</dbReference>
<accession>A0A6A5GIY1</accession>
<dbReference type="Proteomes" id="UP000483820">
    <property type="component" value="Chromosome V"/>
</dbReference>